<dbReference type="PATRIC" id="fig|701521.8.peg.1306"/>
<comment type="function">
    <text evidence="9">Converts cobyric acid to cobinamide by the addition of aminopropanol on the F carboxylic group.</text>
</comment>
<dbReference type="STRING" id="701521.PECL_1402"/>
<evidence type="ECO:0000256" key="6">
    <source>
        <dbReference type="ARBA" id="ARBA00022692"/>
    </source>
</evidence>
<feature type="transmembrane region" description="Helical" evidence="9">
    <location>
        <begin position="82"/>
        <end position="102"/>
    </location>
</feature>
<evidence type="ECO:0000256" key="1">
    <source>
        <dbReference type="ARBA" id="ARBA00004651"/>
    </source>
</evidence>
<dbReference type="HOGENOM" id="CLU_054212_0_0_9"/>
<comment type="caution">
    <text evidence="9">Lacks conserved residue(s) required for the propagation of feature annotation.</text>
</comment>
<dbReference type="EMBL" id="CP003137">
    <property type="protein sequence ID" value="AEV95626.1"/>
    <property type="molecule type" value="Genomic_DNA"/>
</dbReference>
<keyword evidence="7 9" id="KW-1133">Transmembrane helix</keyword>
<keyword evidence="8 9" id="KW-0472">Membrane</keyword>
<comment type="similarity">
    <text evidence="3 9">Belongs to the CobD/CbiB family.</text>
</comment>
<evidence type="ECO:0000256" key="4">
    <source>
        <dbReference type="ARBA" id="ARBA00022475"/>
    </source>
</evidence>
<dbReference type="InterPro" id="IPR004485">
    <property type="entry name" value="Cobalamin_biosynth_CobD/CbiB"/>
</dbReference>
<comment type="subcellular location">
    <subcellularLocation>
        <location evidence="1 9">Cell membrane</location>
        <topology evidence="1 9">Multi-pass membrane protein</topology>
    </subcellularLocation>
</comment>
<dbReference type="Proteomes" id="UP000005444">
    <property type="component" value="Chromosome"/>
</dbReference>
<name>G8PEL7_PEDCP</name>
<dbReference type="UniPathway" id="UPA00148"/>
<proteinExistence type="inferred from homology"/>
<dbReference type="AlphaFoldDB" id="G8PEL7"/>
<keyword evidence="5 9" id="KW-0169">Cobalamin biosynthesis</keyword>
<feature type="transmembrane region" description="Helical" evidence="9">
    <location>
        <begin position="53"/>
        <end position="73"/>
    </location>
</feature>
<evidence type="ECO:0000256" key="3">
    <source>
        <dbReference type="ARBA" id="ARBA00006263"/>
    </source>
</evidence>
<evidence type="ECO:0000313" key="10">
    <source>
        <dbReference type="EMBL" id="AEV95626.1"/>
    </source>
</evidence>
<accession>G8PEL7</accession>
<dbReference type="eggNOG" id="COG1270">
    <property type="taxonomic scope" value="Bacteria"/>
</dbReference>
<keyword evidence="6 9" id="KW-0812">Transmembrane</keyword>
<comment type="pathway">
    <text evidence="2 9">Cofactor biosynthesis; adenosylcobalamin biosynthesis.</text>
</comment>
<dbReference type="GO" id="GO:0048472">
    <property type="term" value="F:threonine-phosphate decarboxylase activity"/>
    <property type="evidence" value="ECO:0007669"/>
    <property type="project" value="InterPro"/>
</dbReference>
<dbReference type="GO" id="GO:0009236">
    <property type="term" value="P:cobalamin biosynthetic process"/>
    <property type="evidence" value="ECO:0007669"/>
    <property type="project" value="UniProtKB-UniRule"/>
</dbReference>
<keyword evidence="11" id="KW-1185">Reference proteome</keyword>
<gene>
    <name evidence="10" type="primary">cbiB</name>
    <name evidence="9" type="synonym">cobD</name>
    <name evidence="10" type="ordered locus">PECL_1402</name>
</gene>
<evidence type="ECO:0000256" key="9">
    <source>
        <dbReference type="HAMAP-Rule" id="MF_00024"/>
    </source>
</evidence>
<keyword evidence="4 9" id="KW-1003">Cell membrane</keyword>
<dbReference type="NCBIfam" id="TIGR00380">
    <property type="entry name" value="cobal_cbiB"/>
    <property type="match status" value="1"/>
</dbReference>
<dbReference type="Pfam" id="PF03186">
    <property type="entry name" value="CobD_Cbib"/>
    <property type="match status" value="1"/>
</dbReference>
<evidence type="ECO:0000256" key="2">
    <source>
        <dbReference type="ARBA" id="ARBA00004953"/>
    </source>
</evidence>
<dbReference type="GO" id="GO:0005886">
    <property type="term" value="C:plasma membrane"/>
    <property type="evidence" value="ECO:0007669"/>
    <property type="project" value="UniProtKB-SubCell"/>
</dbReference>
<evidence type="ECO:0000256" key="7">
    <source>
        <dbReference type="ARBA" id="ARBA00022989"/>
    </source>
</evidence>
<dbReference type="KEGG" id="pce:PECL_1402"/>
<organism evidence="10 11">
    <name type="scientific">Pediococcus claussenii (strain ATCC BAA-344 / DSM 14800 / JCM 18046 / KCTC 3811 / LMG 21948 / P06)</name>
    <dbReference type="NCBI Taxonomy" id="701521"/>
    <lineage>
        <taxon>Bacteria</taxon>
        <taxon>Bacillati</taxon>
        <taxon>Bacillota</taxon>
        <taxon>Bacilli</taxon>
        <taxon>Lactobacillales</taxon>
        <taxon>Lactobacillaceae</taxon>
        <taxon>Pediococcus</taxon>
    </lineage>
</organism>
<evidence type="ECO:0000313" key="11">
    <source>
        <dbReference type="Proteomes" id="UP000005444"/>
    </source>
</evidence>
<reference evidence="10 11" key="1">
    <citation type="journal article" date="2012" name="J. Bacteriol.">
        <title>Complete Genome Sequence of the Beer Spoilage Organism Pediococcus claussenii ATCC BAA-344T.</title>
        <authorList>
            <person name="Pittet V."/>
            <person name="Abegunde T."/>
            <person name="Marfleet T."/>
            <person name="Haakensen M."/>
            <person name="Morrow K."/>
            <person name="Jayaprakash T."/>
            <person name="Schroeder K."/>
            <person name="Trost B."/>
            <person name="Byrns S."/>
            <person name="Bergsveinson J."/>
            <person name="Kusalik A."/>
            <person name="Ziola B."/>
        </authorList>
    </citation>
    <scope>NUCLEOTIDE SEQUENCE [LARGE SCALE GENOMIC DNA]</scope>
    <source>
        <strain evidence="10 11">ATCC BAA-344</strain>
    </source>
</reference>
<dbReference type="HAMAP" id="MF_00024">
    <property type="entry name" value="CobD_CbiB"/>
    <property type="match status" value="1"/>
</dbReference>
<evidence type="ECO:0000256" key="8">
    <source>
        <dbReference type="ARBA" id="ARBA00023136"/>
    </source>
</evidence>
<sequence length="335" mass="37672">MSVISMTVCGFLLDLLIGDPYSWPHPVKVIGNYIQTILNWVFKLKLTNLQKNWMGIAMWISVVVPTGLVIWGIMRLANFNEYIYLIVGTYFAYTAISVKGLAVEAHKIMKSVRSDNLRQARNQLGMIVGRETSQLTEEEVLKATIETVAENTCDGVIAPLCYLLIGGPTLGWIYKAVNTLDSMVGYKNEKFQYIGKASAIIDDYFNYIPARLTWLLMVMTISIMRLNTKEAITVSLRDRRKHNSPNSAFSESVVAGSLELQLGGPHIYFGTIVSKPFIGNPQKKTTTIDDVQKTIQILYGTALIALIIFGTIRFLISLKETDMKDYIKISKSDYR</sequence>
<evidence type="ECO:0000256" key="5">
    <source>
        <dbReference type="ARBA" id="ARBA00022573"/>
    </source>
</evidence>
<feature type="transmembrane region" description="Helical" evidence="9">
    <location>
        <begin position="297"/>
        <end position="316"/>
    </location>
</feature>
<dbReference type="PANTHER" id="PTHR34308">
    <property type="entry name" value="COBALAMIN BIOSYNTHESIS PROTEIN CBIB"/>
    <property type="match status" value="1"/>
</dbReference>
<dbReference type="RefSeq" id="WP_014215820.1">
    <property type="nucleotide sequence ID" value="NC_016605.1"/>
</dbReference>
<dbReference type="PANTHER" id="PTHR34308:SF1">
    <property type="entry name" value="COBALAMIN BIOSYNTHESIS PROTEIN CBIB"/>
    <property type="match status" value="1"/>
</dbReference>
<dbReference type="GO" id="GO:0015420">
    <property type="term" value="F:ABC-type vitamin B12 transporter activity"/>
    <property type="evidence" value="ECO:0007669"/>
    <property type="project" value="UniProtKB-UniRule"/>
</dbReference>
<protein>
    <recommendedName>
        <fullName evidence="9">Cobalamin biosynthesis protein CobD</fullName>
    </recommendedName>
</protein>